<sequence length="216" mass="24446">MKGKFHTRPGGKLVRVKNRFGGNDAEHCRYSMLCRRESLETVLQHDFDEQVRLAAEEPVKEEPVSTWTILEPMSGKFRKTIFVIEADEDLAIRIYAARNGGRHPLKVSCDCGCGSDYNLYEVSGTLAQATASARNCPYGLSRSGEVYYREGRRKPNPEPMFDYHTLDQFLARKDVVLIREADMTVADFCEPTPRLTGPHQYTPGELALAWVLDAEL</sequence>
<evidence type="ECO:0000313" key="1">
    <source>
        <dbReference type="EMBL" id="MBN8662893.1"/>
    </source>
</evidence>
<protein>
    <submittedName>
        <fullName evidence="1">Uncharacterized protein</fullName>
    </submittedName>
</protein>
<reference evidence="1" key="1">
    <citation type="submission" date="2021-02" db="EMBL/GenBank/DDBJ databases">
        <title>Genome-Resolved Metagenomics of a Microbial Community Performing Photosynthetic Biological Nutrient Removal.</title>
        <authorList>
            <person name="Mcdaniel E.A."/>
        </authorList>
    </citation>
    <scope>NUCLEOTIDE SEQUENCE</scope>
    <source>
        <strain evidence="1">UWPOB_OBS1</strain>
    </source>
</reference>
<dbReference type="Proteomes" id="UP000664277">
    <property type="component" value="Unassembled WGS sequence"/>
</dbReference>
<dbReference type="EMBL" id="JAFLCK010000063">
    <property type="protein sequence ID" value="MBN8662893.1"/>
    <property type="molecule type" value="Genomic_DNA"/>
</dbReference>
<organism evidence="1 2">
    <name type="scientific">Candidatus Obscuribacter phosphatis</name>
    <dbReference type="NCBI Taxonomy" id="1906157"/>
    <lineage>
        <taxon>Bacteria</taxon>
        <taxon>Bacillati</taxon>
        <taxon>Candidatus Melainabacteria</taxon>
        <taxon>Candidatus Obscuribacterales</taxon>
        <taxon>Candidatus Obscuribacteraceae</taxon>
        <taxon>Candidatus Obscuribacter</taxon>
    </lineage>
</organism>
<comment type="caution">
    <text evidence="1">The sequence shown here is derived from an EMBL/GenBank/DDBJ whole genome shotgun (WGS) entry which is preliminary data.</text>
</comment>
<name>A0A8J7TQC5_9BACT</name>
<evidence type="ECO:0000313" key="2">
    <source>
        <dbReference type="Proteomes" id="UP000664277"/>
    </source>
</evidence>
<gene>
    <name evidence="1" type="ORF">J0M35_21175</name>
</gene>
<proteinExistence type="predicted"/>
<accession>A0A8J7TQC5</accession>
<dbReference type="AlphaFoldDB" id="A0A8J7TQC5"/>